<dbReference type="EMBL" id="JAVDPW010000003">
    <property type="protein sequence ID" value="MDR6289542.1"/>
    <property type="molecule type" value="Genomic_DNA"/>
</dbReference>
<feature type="transmembrane region" description="Helical" evidence="1">
    <location>
        <begin position="23"/>
        <end position="46"/>
    </location>
</feature>
<keyword evidence="3" id="KW-1185">Reference proteome</keyword>
<dbReference type="Proteomes" id="UP001262410">
    <property type="component" value="Unassembled WGS sequence"/>
</dbReference>
<gene>
    <name evidence="2" type="ORF">E9232_002057</name>
</gene>
<evidence type="ECO:0000313" key="2">
    <source>
        <dbReference type="EMBL" id="MDR6289542.1"/>
    </source>
</evidence>
<feature type="transmembrane region" description="Helical" evidence="1">
    <location>
        <begin position="175"/>
        <end position="194"/>
    </location>
</feature>
<feature type="transmembrane region" description="Helical" evidence="1">
    <location>
        <begin position="52"/>
        <end position="74"/>
    </location>
</feature>
<evidence type="ECO:0008006" key="4">
    <source>
        <dbReference type="Google" id="ProtNLM"/>
    </source>
</evidence>
<feature type="transmembrane region" description="Helical" evidence="1">
    <location>
        <begin position="280"/>
        <end position="300"/>
    </location>
</feature>
<sequence>MQRELLAPLVLTGKLWWRFWPQLTLLVLIGILLNDQLLLLSAHIGFVDRSLGFAALTLVVLTKLVVTVLGFMILRPALPAVAAARALSTGTAVPITGPDDAAADAADVPQAPVPPTTPTRRQRLTSFATTLTIALVPFFAYYAAWGLLNDTIREYSILGLDLAPLGGEGNLLDAIGGRWLVVSIVVTWILRRLFKALRDRTGAPVWKLLIVLCETNWVFIGLFVLSQWKDEAIAWVASGTAWEWLNRIWQAVLTPISTAFAAAEPVEQALPDATTVATGLFFYALLPLIWLVLAALIYGHDLGGDPGWMRHRRLERIGSRYAALPKFIRDFIGHFIGGYRSRYLPVANSIRLVVHAELALLLIYIVGWRAIGWAADWLWMGTTHVIGPHPISLEQLFVDGLSLLLGDLSGTTSGILVEPLRICLVAAVLEIAFARSQAPAEPDAVESPAA</sequence>
<evidence type="ECO:0000256" key="1">
    <source>
        <dbReference type="SAM" id="Phobius"/>
    </source>
</evidence>
<organism evidence="2 3">
    <name type="scientific">Inquilinus ginsengisoli</name>
    <dbReference type="NCBI Taxonomy" id="363840"/>
    <lineage>
        <taxon>Bacteria</taxon>
        <taxon>Pseudomonadati</taxon>
        <taxon>Pseudomonadota</taxon>
        <taxon>Alphaproteobacteria</taxon>
        <taxon>Rhodospirillales</taxon>
        <taxon>Rhodospirillaceae</taxon>
        <taxon>Inquilinus</taxon>
    </lineage>
</organism>
<keyword evidence="1" id="KW-1133">Transmembrane helix</keyword>
<accession>A0ABU1JMH7</accession>
<protein>
    <recommendedName>
        <fullName evidence="4">Flippase-like domain-containing protein</fullName>
    </recommendedName>
</protein>
<evidence type="ECO:0000313" key="3">
    <source>
        <dbReference type="Proteomes" id="UP001262410"/>
    </source>
</evidence>
<feature type="transmembrane region" description="Helical" evidence="1">
    <location>
        <begin position="352"/>
        <end position="371"/>
    </location>
</feature>
<keyword evidence="1" id="KW-0812">Transmembrane</keyword>
<name>A0ABU1JMH7_9PROT</name>
<dbReference type="RefSeq" id="WP_309793826.1">
    <property type="nucleotide sequence ID" value="NZ_JAVDPW010000003.1"/>
</dbReference>
<keyword evidence="1" id="KW-0472">Membrane</keyword>
<comment type="caution">
    <text evidence="2">The sequence shown here is derived from an EMBL/GenBank/DDBJ whole genome shotgun (WGS) entry which is preliminary data.</text>
</comment>
<feature type="transmembrane region" description="Helical" evidence="1">
    <location>
        <begin position="206"/>
        <end position="225"/>
    </location>
</feature>
<reference evidence="2 3" key="1">
    <citation type="submission" date="2023-07" db="EMBL/GenBank/DDBJ databases">
        <title>Sorghum-associated microbial communities from plants grown in Nebraska, USA.</title>
        <authorList>
            <person name="Schachtman D."/>
        </authorList>
    </citation>
    <scope>NUCLEOTIDE SEQUENCE [LARGE SCALE GENOMIC DNA]</scope>
    <source>
        <strain evidence="2 3">584</strain>
    </source>
</reference>
<proteinExistence type="predicted"/>
<feature type="transmembrane region" description="Helical" evidence="1">
    <location>
        <begin position="124"/>
        <end position="144"/>
    </location>
</feature>